<dbReference type="CDD" id="cd00303">
    <property type="entry name" value="retropepsin_like"/>
    <property type="match status" value="1"/>
</dbReference>
<dbReference type="InterPro" id="IPR041373">
    <property type="entry name" value="RT_RNaseH"/>
</dbReference>
<evidence type="ECO:0000256" key="2">
    <source>
        <dbReference type="ARBA" id="ARBA00022679"/>
    </source>
</evidence>
<dbReference type="Gene3D" id="3.30.70.270">
    <property type="match status" value="2"/>
</dbReference>
<dbReference type="PANTHER" id="PTHR37984">
    <property type="entry name" value="PROTEIN CBG26694"/>
    <property type="match status" value="1"/>
</dbReference>
<dbReference type="Gramene" id="GBG86041">
    <property type="protein sequence ID" value="GBG86041"/>
    <property type="gene ID" value="CBR_g40942"/>
</dbReference>
<feature type="compositionally biased region" description="Polar residues" evidence="8">
    <location>
        <begin position="763"/>
        <end position="777"/>
    </location>
</feature>
<sequence>MVDTGAEMNIIREADTIKFGLEVDRSDCGILHGANNKAVFCGTASNVLLEIGRVKARACFFVMPDVDHCILLGRSFLCRTETLMYNKHDGSLILILCDPACGNYEVITCRNTRPRSLRNRPNPGSFTIEESEDAHRRLMAEPEEEVEGKAFSLSLSDVGKTMDIVATHEMTDPDAIQALREQVLEYPKVGEMELVYRLPKGGMDLAVAQAQARAASQPFLGAGSSRDAGGLPNADALSESCARRPIISLIDLYSGYDQFPVYPPDRPVTVMHMPRGLIHMNVAPQGWTNAVAMVQRNMIRVMQTVSPYITQPYIDDLAVKGPRKTENDEVLPGVRRFVWRHVQDLDKVLGLLEQYNLTASGPKSKHCMREATILGFVCNENDRRSDVKKTDKIVEWPVPFRSVTHVRSFLGTCGFWRSFIKNFAAKIEQLRKLVRQDQEWTWGEDPEEVVTNMKEEFREGGLVLGAPDYDTTEARPFIVETDAGPTTLGGVLIQADIKGKERPLRFESRTLCTSERNYSQFKRETLAVLHCLRIFRNYIFGRRFILRVDPTALAFSLRKYVPSDPTVARWLTYIWMFNFELERIPGNKNMADGLSRINCDRQDGEAVEDTPPVDGFLYQDEDIHLHINKWSPRVPNCVGHPIWHAPNGYERRAELVLKPFEEEDPWGGLTTPSRVEVETSQKADEYLDQRIRSVSKTSFDRYMMLEADLRGKEVKEAGLESRLGTIEAEVCELRALVASHTATILELKQQLHGSRDGAESSRPGGQSQQRHGVSEQPNMVEPQQEAPMGRIILEPEEAKAKRKAEREAFEFRAPTELAVLPTMAADPAMPPSLEERLPSASDEPLQGSIGGSLDVLLEAVHTMQEDAGLFSPESKLEEPLESEMGGAMEGIIAGRPQGLDTPDYEPEGARAQPGLSLRGSEAGSERPRDVPQCHELDGEARETPSPAGPQRKKKRPRKSFDSTCFYCTKGEHRALQCLKFLKDQADGKVSKYDGKMYDRQGRVVEQL</sequence>
<keyword evidence="6" id="KW-0378">Hydrolase</keyword>
<feature type="compositionally biased region" description="Basic and acidic residues" evidence="8">
    <location>
        <begin position="923"/>
        <end position="942"/>
    </location>
</feature>
<feature type="domain" description="Reverse transcriptase" evidence="9">
    <location>
        <begin position="244"/>
        <end position="377"/>
    </location>
</feature>
<dbReference type="Pfam" id="PF00078">
    <property type="entry name" value="RVT_1"/>
    <property type="match status" value="1"/>
</dbReference>
<dbReference type="InterPro" id="IPR043502">
    <property type="entry name" value="DNA/RNA_pol_sf"/>
</dbReference>
<evidence type="ECO:0000313" key="12">
    <source>
        <dbReference type="Proteomes" id="UP000265515"/>
    </source>
</evidence>
<keyword evidence="3" id="KW-0548">Nucleotidyltransferase</keyword>
<dbReference type="SUPFAM" id="SSF50630">
    <property type="entry name" value="Acid proteases"/>
    <property type="match status" value="1"/>
</dbReference>
<feature type="region of interest" description="Disordered" evidence="8">
    <location>
        <begin position="892"/>
        <end position="959"/>
    </location>
</feature>
<dbReference type="CDD" id="cd01647">
    <property type="entry name" value="RT_LTR"/>
    <property type="match status" value="1"/>
</dbReference>
<protein>
    <recommendedName>
        <fullName evidence="1">RNA-directed DNA polymerase</fullName>
        <ecNumber evidence="1">2.7.7.49</ecNumber>
    </recommendedName>
</protein>
<gene>
    <name evidence="11" type="ORF">CBR_g40942</name>
</gene>
<evidence type="ECO:0000256" key="5">
    <source>
        <dbReference type="ARBA" id="ARBA00022759"/>
    </source>
</evidence>
<evidence type="ECO:0000256" key="4">
    <source>
        <dbReference type="ARBA" id="ARBA00022722"/>
    </source>
</evidence>
<reference evidence="11 12" key="1">
    <citation type="journal article" date="2018" name="Cell">
        <title>The Chara Genome: Secondary Complexity and Implications for Plant Terrestrialization.</title>
        <authorList>
            <person name="Nishiyama T."/>
            <person name="Sakayama H."/>
            <person name="Vries J.D."/>
            <person name="Buschmann H."/>
            <person name="Saint-Marcoux D."/>
            <person name="Ullrich K.K."/>
            <person name="Haas F.B."/>
            <person name="Vanderstraeten L."/>
            <person name="Becker D."/>
            <person name="Lang D."/>
            <person name="Vosolsobe S."/>
            <person name="Rombauts S."/>
            <person name="Wilhelmsson P.K.I."/>
            <person name="Janitza P."/>
            <person name="Kern R."/>
            <person name="Heyl A."/>
            <person name="Rumpler F."/>
            <person name="Villalobos L.I.A.C."/>
            <person name="Clay J.M."/>
            <person name="Skokan R."/>
            <person name="Toyoda A."/>
            <person name="Suzuki Y."/>
            <person name="Kagoshima H."/>
            <person name="Schijlen E."/>
            <person name="Tajeshwar N."/>
            <person name="Catarino B."/>
            <person name="Hetherington A.J."/>
            <person name="Saltykova A."/>
            <person name="Bonnot C."/>
            <person name="Breuninger H."/>
            <person name="Symeonidi A."/>
            <person name="Radhakrishnan G.V."/>
            <person name="Van Nieuwerburgh F."/>
            <person name="Deforce D."/>
            <person name="Chang C."/>
            <person name="Karol K.G."/>
            <person name="Hedrich R."/>
            <person name="Ulvskov P."/>
            <person name="Glockner G."/>
            <person name="Delwiche C.F."/>
            <person name="Petrasek J."/>
            <person name="Van de Peer Y."/>
            <person name="Friml J."/>
            <person name="Beilby M."/>
            <person name="Dolan L."/>
            <person name="Kohara Y."/>
            <person name="Sugano S."/>
            <person name="Fujiyama A."/>
            <person name="Delaux P.-M."/>
            <person name="Quint M."/>
            <person name="TheiBen G."/>
            <person name="Hagemann M."/>
            <person name="Harholt J."/>
            <person name="Dunand C."/>
            <person name="Zachgo S."/>
            <person name="Langdale J."/>
            <person name="Maumus F."/>
            <person name="Straeten D.V.D."/>
            <person name="Gould S.B."/>
            <person name="Rensing S.A."/>
        </authorList>
    </citation>
    <scope>NUCLEOTIDE SEQUENCE [LARGE SCALE GENOMIC DNA]</scope>
    <source>
        <strain evidence="11 12">S276</strain>
    </source>
</reference>
<evidence type="ECO:0000259" key="9">
    <source>
        <dbReference type="Pfam" id="PF00078"/>
    </source>
</evidence>
<keyword evidence="4" id="KW-0540">Nuclease</keyword>
<dbReference type="FunFam" id="3.10.20.370:FF:000001">
    <property type="entry name" value="Retrovirus-related Pol polyprotein from transposon 17.6-like protein"/>
    <property type="match status" value="1"/>
</dbReference>
<organism evidence="11 12">
    <name type="scientific">Chara braunii</name>
    <name type="common">Braun's stonewort</name>
    <dbReference type="NCBI Taxonomy" id="69332"/>
    <lineage>
        <taxon>Eukaryota</taxon>
        <taxon>Viridiplantae</taxon>
        <taxon>Streptophyta</taxon>
        <taxon>Charophyceae</taxon>
        <taxon>Charales</taxon>
        <taxon>Characeae</taxon>
        <taxon>Chara</taxon>
    </lineage>
</organism>
<dbReference type="EC" id="2.7.7.49" evidence="1"/>
<evidence type="ECO:0000259" key="10">
    <source>
        <dbReference type="Pfam" id="PF17917"/>
    </source>
</evidence>
<proteinExistence type="predicted"/>
<dbReference type="PANTHER" id="PTHR37984:SF5">
    <property type="entry name" value="PROTEIN NYNRIN-LIKE"/>
    <property type="match status" value="1"/>
</dbReference>
<feature type="region of interest" description="Disordered" evidence="8">
    <location>
        <begin position="750"/>
        <end position="791"/>
    </location>
</feature>
<dbReference type="CDD" id="cd09274">
    <property type="entry name" value="RNase_HI_RT_Ty3"/>
    <property type="match status" value="1"/>
</dbReference>
<dbReference type="EMBL" id="BFEA01000545">
    <property type="protein sequence ID" value="GBG86041.1"/>
    <property type="molecule type" value="Genomic_DNA"/>
</dbReference>
<evidence type="ECO:0000256" key="3">
    <source>
        <dbReference type="ARBA" id="ARBA00022695"/>
    </source>
</evidence>
<comment type="caution">
    <text evidence="11">The sequence shown here is derived from an EMBL/GenBank/DDBJ whole genome shotgun (WGS) entry which is preliminary data.</text>
</comment>
<evidence type="ECO:0000256" key="8">
    <source>
        <dbReference type="SAM" id="MobiDB-lite"/>
    </source>
</evidence>
<feature type="domain" description="Reverse transcriptase RNase H-like" evidence="10">
    <location>
        <begin position="475"/>
        <end position="573"/>
    </location>
</feature>
<dbReference type="Gene3D" id="2.40.70.10">
    <property type="entry name" value="Acid Proteases"/>
    <property type="match status" value="1"/>
</dbReference>
<dbReference type="AlphaFoldDB" id="A0A388LUV6"/>
<dbReference type="GO" id="GO:0016787">
    <property type="term" value="F:hydrolase activity"/>
    <property type="evidence" value="ECO:0007669"/>
    <property type="project" value="UniProtKB-KW"/>
</dbReference>
<dbReference type="OrthoDB" id="5425374at2759"/>
<keyword evidence="7" id="KW-0695">RNA-directed DNA polymerase</keyword>
<dbReference type="Pfam" id="PF17917">
    <property type="entry name" value="RT_RNaseH"/>
    <property type="match status" value="1"/>
</dbReference>
<keyword evidence="12" id="KW-1185">Reference proteome</keyword>
<accession>A0A388LUV6</accession>
<name>A0A388LUV6_CHABU</name>
<dbReference type="GO" id="GO:0003964">
    <property type="term" value="F:RNA-directed DNA polymerase activity"/>
    <property type="evidence" value="ECO:0007669"/>
    <property type="project" value="UniProtKB-KW"/>
</dbReference>
<dbReference type="InterPro" id="IPR000477">
    <property type="entry name" value="RT_dom"/>
</dbReference>
<dbReference type="InterPro" id="IPR021109">
    <property type="entry name" value="Peptidase_aspartic_dom_sf"/>
</dbReference>
<dbReference type="SUPFAM" id="SSF56672">
    <property type="entry name" value="DNA/RNA polymerases"/>
    <property type="match status" value="1"/>
</dbReference>
<evidence type="ECO:0000256" key="7">
    <source>
        <dbReference type="ARBA" id="ARBA00022918"/>
    </source>
</evidence>
<dbReference type="InterPro" id="IPR050951">
    <property type="entry name" value="Retrovirus_Pol_polyprotein"/>
</dbReference>
<keyword evidence="2" id="KW-0808">Transferase</keyword>
<keyword evidence="5" id="KW-0255">Endonuclease</keyword>
<evidence type="ECO:0000256" key="1">
    <source>
        <dbReference type="ARBA" id="ARBA00012493"/>
    </source>
</evidence>
<dbReference type="GO" id="GO:0004519">
    <property type="term" value="F:endonuclease activity"/>
    <property type="evidence" value="ECO:0007669"/>
    <property type="project" value="UniProtKB-KW"/>
</dbReference>
<evidence type="ECO:0000313" key="11">
    <source>
        <dbReference type="EMBL" id="GBG86041.1"/>
    </source>
</evidence>
<evidence type="ECO:0000256" key="6">
    <source>
        <dbReference type="ARBA" id="ARBA00022801"/>
    </source>
</evidence>
<dbReference type="Proteomes" id="UP000265515">
    <property type="component" value="Unassembled WGS sequence"/>
</dbReference>
<dbReference type="InterPro" id="IPR043128">
    <property type="entry name" value="Rev_trsase/Diguanyl_cyclase"/>
</dbReference>